<dbReference type="PANTHER" id="PTHR24559:SF444">
    <property type="entry name" value="REVERSE TRANSCRIPTASE DOMAIN-CONTAINING PROTEIN"/>
    <property type="match status" value="1"/>
</dbReference>
<feature type="non-terminal residue" evidence="2">
    <location>
        <position position="1"/>
    </location>
</feature>
<dbReference type="Gene3D" id="3.30.70.270">
    <property type="match status" value="1"/>
</dbReference>
<dbReference type="EMBL" id="QJKJ01003408">
    <property type="protein sequence ID" value="RDX98627.1"/>
    <property type="molecule type" value="Genomic_DNA"/>
</dbReference>
<evidence type="ECO:0000313" key="2">
    <source>
        <dbReference type="EMBL" id="RDX98627.1"/>
    </source>
</evidence>
<proteinExistence type="predicted"/>
<dbReference type="InterPro" id="IPR043128">
    <property type="entry name" value="Rev_trsase/Diguanyl_cyclase"/>
</dbReference>
<name>A0A371H767_MUCPR</name>
<comment type="caution">
    <text evidence="2">The sequence shown here is derived from an EMBL/GenBank/DDBJ whole genome shotgun (WGS) entry which is preliminary data.</text>
</comment>
<dbReference type="InterPro" id="IPR000477">
    <property type="entry name" value="RT_dom"/>
</dbReference>
<dbReference type="PANTHER" id="PTHR24559">
    <property type="entry name" value="TRANSPOSON TY3-I GAG-POL POLYPROTEIN"/>
    <property type="match status" value="1"/>
</dbReference>
<dbReference type="InterPro" id="IPR043502">
    <property type="entry name" value="DNA/RNA_pol_sf"/>
</dbReference>
<evidence type="ECO:0000259" key="1">
    <source>
        <dbReference type="Pfam" id="PF00078"/>
    </source>
</evidence>
<dbReference type="OrthoDB" id="10055717at2759"/>
<sequence>MNLTILDMVKKEVTKLLAVGIIYPISNSQWVSPVQVVHKKSGMTIMKNQHDELVPMRIQNSWQVYIDYRRLNQATPKDHFPLPFIYQVLEKLAGRSHYCFLNGFSGYMQIHIAPKDQHKTTFTCPFGLCNAPSTFQRCMTSIFLDLLQECMEVFMDDFTVYADLFDACLENLSKVLTRCIDTNLVLNFEKCHLMVTEGIVLGHMVSNRGIEVDKSKIDIITSLPNPTLDFTEDLLRTSARLPCPYPKCYKRMCDVSNSALEAVLGQRVGVGKPVHVIAYASRTMDPTQIEKEANPMLIRDEFPDEQLLHITTPTPWFVNICNFVAASQFPLEASRLCKERLQNDAKYYIWDDPYLWRLCNDQVIRKCILDIEINSVLQFCHGGSHNGSTRTARKVLDCGFYWPTIFKDAYQFVST</sequence>
<protein>
    <submittedName>
        <fullName evidence="2">Retrovirus-related Pol polyprotein</fullName>
    </submittedName>
</protein>
<dbReference type="Gene3D" id="3.10.10.10">
    <property type="entry name" value="HIV Type 1 Reverse Transcriptase, subunit A, domain 1"/>
    <property type="match status" value="1"/>
</dbReference>
<accession>A0A371H767</accession>
<dbReference type="Gene3D" id="1.10.340.70">
    <property type="match status" value="1"/>
</dbReference>
<dbReference type="CDD" id="cd01647">
    <property type="entry name" value="RT_LTR"/>
    <property type="match status" value="1"/>
</dbReference>
<dbReference type="Proteomes" id="UP000257109">
    <property type="component" value="Unassembled WGS sequence"/>
</dbReference>
<dbReference type="InterPro" id="IPR053134">
    <property type="entry name" value="RNA-dir_DNA_polymerase"/>
</dbReference>
<reference evidence="2" key="1">
    <citation type="submission" date="2018-05" db="EMBL/GenBank/DDBJ databases">
        <title>Draft genome of Mucuna pruriens seed.</title>
        <authorList>
            <person name="Nnadi N.E."/>
            <person name="Vos R."/>
            <person name="Hasami M.H."/>
            <person name="Devisetty U.K."/>
            <person name="Aguiy J.C."/>
        </authorList>
    </citation>
    <scope>NUCLEOTIDE SEQUENCE [LARGE SCALE GENOMIC DNA]</scope>
    <source>
        <strain evidence="2">JCA_2017</strain>
    </source>
</reference>
<keyword evidence="3" id="KW-1185">Reference proteome</keyword>
<feature type="domain" description="Reverse transcriptase" evidence="1">
    <location>
        <begin position="59"/>
        <end position="204"/>
    </location>
</feature>
<evidence type="ECO:0000313" key="3">
    <source>
        <dbReference type="Proteomes" id="UP000257109"/>
    </source>
</evidence>
<dbReference type="Pfam" id="PF00078">
    <property type="entry name" value="RVT_1"/>
    <property type="match status" value="1"/>
</dbReference>
<dbReference type="AlphaFoldDB" id="A0A371H767"/>
<gene>
    <name evidence="2" type="primary">pol</name>
    <name evidence="2" type="ORF">CR513_18416</name>
</gene>
<dbReference type="SUPFAM" id="SSF56672">
    <property type="entry name" value="DNA/RNA polymerases"/>
    <property type="match status" value="1"/>
</dbReference>
<organism evidence="2 3">
    <name type="scientific">Mucuna pruriens</name>
    <name type="common">Velvet bean</name>
    <name type="synonym">Dolichos pruriens</name>
    <dbReference type="NCBI Taxonomy" id="157652"/>
    <lineage>
        <taxon>Eukaryota</taxon>
        <taxon>Viridiplantae</taxon>
        <taxon>Streptophyta</taxon>
        <taxon>Embryophyta</taxon>
        <taxon>Tracheophyta</taxon>
        <taxon>Spermatophyta</taxon>
        <taxon>Magnoliopsida</taxon>
        <taxon>eudicotyledons</taxon>
        <taxon>Gunneridae</taxon>
        <taxon>Pentapetalae</taxon>
        <taxon>rosids</taxon>
        <taxon>fabids</taxon>
        <taxon>Fabales</taxon>
        <taxon>Fabaceae</taxon>
        <taxon>Papilionoideae</taxon>
        <taxon>50 kb inversion clade</taxon>
        <taxon>NPAAA clade</taxon>
        <taxon>indigoferoid/millettioid clade</taxon>
        <taxon>Phaseoleae</taxon>
        <taxon>Mucuna</taxon>
    </lineage>
</organism>